<proteinExistence type="predicted"/>
<keyword evidence="1" id="KW-0732">Signal</keyword>
<evidence type="ECO:0000256" key="1">
    <source>
        <dbReference type="SAM" id="SignalP"/>
    </source>
</evidence>
<protein>
    <submittedName>
        <fullName evidence="2">cAMP factor</fullName>
    </submittedName>
</protein>
<gene>
    <name evidence="2" type="ORF">EZJ44_06965</name>
</gene>
<dbReference type="OrthoDB" id="3711824at2"/>
<dbReference type="Pfam" id="PF07373">
    <property type="entry name" value="CAMP_factor"/>
    <property type="match status" value="1"/>
</dbReference>
<accession>A0A4Q9UZ93</accession>
<feature type="signal peptide" evidence="1">
    <location>
        <begin position="1"/>
        <end position="24"/>
    </location>
</feature>
<dbReference type="EMBL" id="SJDT01000005">
    <property type="protein sequence ID" value="TBW21039.1"/>
    <property type="molecule type" value="Genomic_DNA"/>
</dbReference>
<dbReference type="RefSeq" id="WP_131281687.1">
    <property type="nucleotide sequence ID" value="NZ_JBHSLR010000002.1"/>
</dbReference>
<evidence type="ECO:0000313" key="3">
    <source>
        <dbReference type="Proteomes" id="UP000293036"/>
    </source>
</evidence>
<keyword evidence="3" id="KW-1185">Reference proteome</keyword>
<sequence>MKNPIVSLALATSLIVPGAGVSLAQQDSNLDAAATSAVFTYSSADQEKAKKALADVDAAINKIKKANEGVPQPNWGKEFMELFQTAAELRKEIEAIISGDIIAFDPSTIFARAELVTQVGITIDTAVHTLQNKVQAAHVEIGFSVTKAILRIINFTATEDQLKASKQDLIDTLARVSTYPDLTPGDIATVYVKHELRKDIWQTRINRDANILGKKDFSVYNELNMAITHAVGVSLDPGATVQQVHDEVTALNAAYAKAISAPDKK</sequence>
<organism evidence="2 3">
    <name type="scientific">Arcanobacterium bovis</name>
    <dbReference type="NCBI Taxonomy" id="2529275"/>
    <lineage>
        <taxon>Bacteria</taxon>
        <taxon>Bacillati</taxon>
        <taxon>Actinomycetota</taxon>
        <taxon>Actinomycetes</taxon>
        <taxon>Actinomycetales</taxon>
        <taxon>Actinomycetaceae</taxon>
        <taxon>Arcanobacterium</taxon>
    </lineage>
</organism>
<feature type="chain" id="PRO_5020732076" evidence="1">
    <location>
        <begin position="25"/>
        <end position="265"/>
    </location>
</feature>
<reference evidence="2 3" key="1">
    <citation type="submission" date="2019-02" db="EMBL/GenBank/DDBJ databases">
        <title>Arcanobacterium bovis sp. nov., isolated from the milk of a cow with mastitis.</title>
        <authorList>
            <person name="Sammra O."/>
            <person name="Foster G."/>
            <person name="Hassan A."/>
            <person name="Alssahen M."/>
            <person name="Laemmler C."/>
            <person name="Borowiak M."/>
            <person name="Malorny B."/>
            <person name="Abdulmawjood A."/>
        </authorList>
    </citation>
    <scope>NUCLEOTIDE SEQUENCE [LARGE SCALE GENOMIC DNA]</scope>
    <source>
        <strain evidence="2 3">C605018/01/1</strain>
    </source>
</reference>
<comment type="caution">
    <text evidence="2">The sequence shown here is derived from an EMBL/GenBank/DDBJ whole genome shotgun (WGS) entry which is preliminary data.</text>
</comment>
<dbReference type="InterPro" id="IPR010860">
    <property type="entry name" value="CAMP_factor"/>
</dbReference>
<dbReference type="Proteomes" id="UP000293036">
    <property type="component" value="Unassembled WGS sequence"/>
</dbReference>
<name>A0A4Q9UZ93_9ACTO</name>
<dbReference type="AlphaFoldDB" id="A0A4Q9UZ93"/>
<evidence type="ECO:0000313" key="2">
    <source>
        <dbReference type="EMBL" id="TBW21039.1"/>
    </source>
</evidence>